<dbReference type="Pfam" id="PF13490">
    <property type="entry name" value="zf-HC2"/>
    <property type="match status" value="1"/>
</dbReference>
<dbReference type="KEGG" id="bih:BIP78_1439"/>
<organism evidence="2 3">
    <name type="scientific">Bipolaricaulis sibiricus</name>
    <dbReference type="NCBI Taxonomy" id="2501609"/>
    <lineage>
        <taxon>Bacteria</taxon>
        <taxon>Candidatus Bipolaricaulota</taxon>
        <taxon>Candidatus Bipolaricaulia</taxon>
        <taxon>Candidatus Bipolaricaulales</taxon>
        <taxon>Candidatus Bipolaricaulaceae</taxon>
        <taxon>Candidatus Bipolaricaulis</taxon>
    </lineage>
</organism>
<dbReference type="InterPro" id="IPR041916">
    <property type="entry name" value="Anti_sigma_zinc_sf"/>
</dbReference>
<proteinExistence type="predicted"/>
<sequence length="118" mass="12427">MTCDTAREMIPLYAAGSLSEDDGAELIAHVVGCEVCQGDLVETMRLAREVRRAFAQVPGPARGTWISVAARTLGTPVLRVELGSELAGLSLDVGATKTGLPIRGSLSILGREVPVLRI</sequence>
<evidence type="ECO:0000313" key="2">
    <source>
        <dbReference type="EMBL" id="QAA77205.1"/>
    </source>
</evidence>
<evidence type="ECO:0000259" key="1">
    <source>
        <dbReference type="Pfam" id="PF13490"/>
    </source>
</evidence>
<accession>A0A410FVR9</accession>
<dbReference type="AlphaFoldDB" id="A0A410FVR9"/>
<gene>
    <name evidence="2" type="ORF">BIP78_1439</name>
</gene>
<dbReference type="Gene3D" id="1.10.10.1320">
    <property type="entry name" value="Anti-sigma factor, zinc-finger domain"/>
    <property type="match status" value="1"/>
</dbReference>
<dbReference type="Proteomes" id="UP000287233">
    <property type="component" value="Chromosome"/>
</dbReference>
<feature type="domain" description="Putative zinc-finger" evidence="1">
    <location>
        <begin position="3"/>
        <end position="37"/>
    </location>
</feature>
<reference evidence="3" key="1">
    <citation type="submission" date="2018-12" db="EMBL/GenBank/DDBJ databases">
        <title>Complete genome sequence of an uncultured bacterium of the candidate phylum Bipolaricaulota.</title>
        <authorList>
            <person name="Kadnikov V.V."/>
            <person name="Mardanov A.V."/>
            <person name="Beletsky A.V."/>
            <person name="Frank Y.A."/>
            <person name="Karnachuk O.V."/>
            <person name="Ravin N.V."/>
        </authorList>
    </citation>
    <scope>NUCLEOTIDE SEQUENCE [LARGE SCALE GENOMIC DNA]</scope>
</reference>
<name>A0A410FVR9_BIPS1</name>
<dbReference type="EMBL" id="CP034928">
    <property type="protein sequence ID" value="QAA77205.1"/>
    <property type="molecule type" value="Genomic_DNA"/>
</dbReference>
<protein>
    <recommendedName>
        <fullName evidence="1">Putative zinc-finger domain-containing protein</fullName>
    </recommendedName>
</protein>
<evidence type="ECO:0000313" key="3">
    <source>
        <dbReference type="Proteomes" id="UP000287233"/>
    </source>
</evidence>
<dbReference type="InterPro" id="IPR027383">
    <property type="entry name" value="Znf_put"/>
</dbReference>